<evidence type="ECO:0000313" key="3">
    <source>
        <dbReference type="Proteomes" id="UP001370490"/>
    </source>
</evidence>
<comment type="caution">
    <text evidence="2">The sequence shown here is derived from an EMBL/GenBank/DDBJ whole genome shotgun (WGS) entry which is preliminary data.</text>
</comment>
<reference evidence="2 3" key="1">
    <citation type="submission" date="2023-12" db="EMBL/GenBank/DDBJ databases">
        <title>A high-quality genome assembly for Dillenia turbinata (Dilleniales).</title>
        <authorList>
            <person name="Chanderbali A."/>
        </authorList>
    </citation>
    <scope>NUCLEOTIDE SEQUENCE [LARGE SCALE GENOMIC DNA]</scope>
    <source>
        <strain evidence="2">LSX21</strain>
        <tissue evidence="2">Leaf</tissue>
    </source>
</reference>
<proteinExistence type="predicted"/>
<name>A0AAN8YZQ5_9MAGN</name>
<accession>A0AAN8YZQ5</accession>
<gene>
    <name evidence="2" type="ORF">RJ641_017473</name>
</gene>
<dbReference type="PANTHER" id="PTHR35497:SF1">
    <property type="entry name" value="ACYL-UDP-N-ACETYLGLUCOSAMINE O-ACYLTRANSFERASE"/>
    <property type="match status" value="1"/>
</dbReference>
<dbReference type="AlphaFoldDB" id="A0AAN8YZQ5"/>
<keyword evidence="3" id="KW-1185">Reference proteome</keyword>
<feature type="domain" description="C2H2-type" evidence="1">
    <location>
        <begin position="53"/>
        <end position="75"/>
    </location>
</feature>
<evidence type="ECO:0000259" key="1">
    <source>
        <dbReference type="PROSITE" id="PS00028"/>
    </source>
</evidence>
<dbReference type="PANTHER" id="PTHR35497">
    <property type="entry name" value="ACYL-UDP-N-ACETYLGLUCOSAMINE O-ACYLTRANSFERASE"/>
    <property type="match status" value="1"/>
</dbReference>
<dbReference type="Proteomes" id="UP001370490">
    <property type="component" value="Unassembled WGS sequence"/>
</dbReference>
<organism evidence="2 3">
    <name type="scientific">Dillenia turbinata</name>
    <dbReference type="NCBI Taxonomy" id="194707"/>
    <lineage>
        <taxon>Eukaryota</taxon>
        <taxon>Viridiplantae</taxon>
        <taxon>Streptophyta</taxon>
        <taxon>Embryophyta</taxon>
        <taxon>Tracheophyta</taxon>
        <taxon>Spermatophyta</taxon>
        <taxon>Magnoliopsida</taxon>
        <taxon>eudicotyledons</taxon>
        <taxon>Gunneridae</taxon>
        <taxon>Pentapetalae</taxon>
        <taxon>Dilleniales</taxon>
        <taxon>Dilleniaceae</taxon>
        <taxon>Dillenia</taxon>
    </lineage>
</organism>
<dbReference type="InterPro" id="IPR013087">
    <property type="entry name" value="Znf_C2H2_type"/>
</dbReference>
<dbReference type="EMBL" id="JBAMMX010000022">
    <property type="protein sequence ID" value="KAK6919051.1"/>
    <property type="molecule type" value="Genomic_DNA"/>
</dbReference>
<evidence type="ECO:0000313" key="2">
    <source>
        <dbReference type="EMBL" id="KAK6919051.1"/>
    </source>
</evidence>
<dbReference type="PROSITE" id="PS00028">
    <property type="entry name" value="ZINC_FINGER_C2H2_1"/>
    <property type="match status" value="1"/>
</dbReference>
<protein>
    <recommendedName>
        <fullName evidence="1">C2H2-type domain-containing protein</fullName>
    </recommendedName>
</protein>
<sequence length="539" mass="60279">MMAGRSGLELGFPKVSATSLKEQAAKLTLRNVRAKGHTYVDLREDGKRFVFFCTLCLAPCYSDAVLFDHLKGNLHSERSAAAKITLMGANPWPFNDGMVFFYVPPEEYEPLPATNTSSRFRLLSAPDNKGDLSIGTADEFLQSSGNGHVGREMPGHNKEIVSADYYKEFGVCSAGVNMNVDCGVDHLLIPGVLIEEVSDLVVKFMGFGQMGAKFCLDSGSSHVMTKIWCEWLGVKDHNDRDIMAVPEHDYAVVNFSYNYALARKGLFDDIKCLLSSSRCSENEDMEAPIKKRKSFSDPEDISGSFSNQYDSGGEDSSTASGSISRSLVDGYDYMLLDTRLISSKKIRREVRKQQRVASERMCIVCQHKILPGKDAAALLNLKTGRLACMSRNIHGAFHVYHMSCLIHWMLLSEFEMYKNQIASNEVQNSKGGENDQCNGKQKQQTLMEIRSKITHLFCPECQGTGIVLEEGDELEKPTVDLSEIFKYKIKACDARKAWMKNPEILDQCSIGLNFPRQSKETVQGKVSKLKLIRFYRADV</sequence>